<feature type="compositionally biased region" description="Acidic residues" evidence="1">
    <location>
        <begin position="154"/>
        <end position="183"/>
    </location>
</feature>
<organism evidence="2 3">
    <name type="scientific">Schizothecium vesticola</name>
    <dbReference type="NCBI Taxonomy" id="314040"/>
    <lineage>
        <taxon>Eukaryota</taxon>
        <taxon>Fungi</taxon>
        <taxon>Dikarya</taxon>
        <taxon>Ascomycota</taxon>
        <taxon>Pezizomycotina</taxon>
        <taxon>Sordariomycetes</taxon>
        <taxon>Sordariomycetidae</taxon>
        <taxon>Sordariales</taxon>
        <taxon>Schizotheciaceae</taxon>
        <taxon>Schizothecium</taxon>
    </lineage>
</organism>
<dbReference type="EMBL" id="JAUKUD010000007">
    <property type="protein sequence ID" value="KAK0737993.1"/>
    <property type="molecule type" value="Genomic_DNA"/>
</dbReference>
<dbReference type="PANTHER" id="PTHR36826">
    <property type="entry name" value="PROTEIN ECM13"/>
    <property type="match status" value="1"/>
</dbReference>
<proteinExistence type="predicted"/>
<feature type="compositionally biased region" description="Polar residues" evidence="1">
    <location>
        <begin position="12"/>
        <end position="23"/>
    </location>
</feature>
<evidence type="ECO:0000313" key="3">
    <source>
        <dbReference type="Proteomes" id="UP001172155"/>
    </source>
</evidence>
<gene>
    <name evidence="2" type="ORF">B0T18DRAFT_237589</name>
</gene>
<name>A0AA40BPM4_9PEZI</name>
<feature type="region of interest" description="Disordered" evidence="1">
    <location>
        <begin position="112"/>
        <end position="183"/>
    </location>
</feature>
<comment type="caution">
    <text evidence="2">The sequence shown here is derived from an EMBL/GenBank/DDBJ whole genome shotgun (WGS) entry which is preliminary data.</text>
</comment>
<dbReference type="PANTHER" id="PTHR36826:SF1">
    <property type="entry name" value="PROTEIN ECM13"/>
    <property type="match status" value="1"/>
</dbReference>
<reference evidence="2" key="1">
    <citation type="submission" date="2023-06" db="EMBL/GenBank/DDBJ databases">
        <title>Genome-scale phylogeny and comparative genomics of the fungal order Sordariales.</title>
        <authorList>
            <consortium name="Lawrence Berkeley National Laboratory"/>
            <person name="Hensen N."/>
            <person name="Bonometti L."/>
            <person name="Westerberg I."/>
            <person name="Brannstrom I.O."/>
            <person name="Guillou S."/>
            <person name="Cros-Aarteil S."/>
            <person name="Calhoun S."/>
            <person name="Haridas S."/>
            <person name="Kuo A."/>
            <person name="Mondo S."/>
            <person name="Pangilinan J."/>
            <person name="Riley R."/>
            <person name="LaButti K."/>
            <person name="Andreopoulos B."/>
            <person name="Lipzen A."/>
            <person name="Chen C."/>
            <person name="Yanf M."/>
            <person name="Daum C."/>
            <person name="Ng V."/>
            <person name="Clum A."/>
            <person name="Steindorff A."/>
            <person name="Ohm R."/>
            <person name="Martin F."/>
            <person name="Silar P."/>
            <person name="Natvig D."/>
            <person name="Lalanne C."/>
            <person name="Gautier V."/>
            <person name="Ament-velasquez S.L."/>
            <person name="Kruys A."/>
            <person name="Hutchinson M.I."/>
            <person name="Powell A.J."/>
            <person name="Barry K."/>
            <person name="Miller A.N."/>
            <person name="Grigoriev I.V."/>
            <person name="Debuchy R."/>
            <person name="Gladieux P."/>
            <person name="Thoren M.H."/>
            <person name="Johannesson H."/>
        </authorList>
    </citation>
    <scope>NUCLEOTIDE SEQUENCE</scope>
    <source>
        <strain evidence="2">SMH3187-1</strain>
    </source>
</reference>
<evidence type="ECO:0000256" key="1">
    <source>
        <dbReference type="SAM" id="MobiDB-lite"/>
    </source>
</evidence>
<dbReference type="Proteomes" id="UP001172155">
    <property type="component" value="Unassembled WGS sequence"/>
</dbReference>
<protein>
    <submittedName>
        <fullName evidence="2">Uncharacterized protein</fullName>
    </submittedName>
</protein>
<feature type="compositionally biased region" description="Acidic residues" evidence="1">
    <location>
        <begin position="120"/>
        <end position="143"/>
    </location>
</feature>
<evidence type="ECO:0000313" key="2">
    <source>
        <dbReference type="EMBL" id="KAK0737993.1"/>
    </source>
</evidence>
<dbReference type="AlphaFoldDB" id="A0AA40BPM4"/>
<accession>A0AA40BPM4</accession>
<sequence length="245" mass="27132">MPHPFPLRTHQDQLPTSPTTNSHAAPCGRNRGHSAFPTQAGIAGPPATNTLAQLHRLSIIARAKLYREASYPDHSLLLLVGHANLLDDIFGRIEELEAEADAALERSVSLGSSWNRGAGEEEEEEEGGEEVEGGEGEDHEEEDRAYYALSRESDGDDDDETDEDDDEDDETWENFEGDEDAEVDNCLCFHGDTDKKEVRVIVSVAEDSDEEMMEEVDVGSVEEHLPSAGFKDTYMVQFLGPPSWR</sequence>
<keyword evidence="3" id="KW-1185">Reference proteome</keyword>
<dbReference type="InterPro" id="IPR037738">
    <property type="entry name" value="Ecm13-like"/>
</dbReference>
<feature type="region of interest" description="Disordered" evidence="1">
    <location>
        <begin position="1"/>
        <end position="35"/>
    </location>
</feature>